<dbReference type="STRING" id="394.NGR_c13200"/>
<organism evidence="2 3">
    <name type="scientific">Sinorhizobium fredii (strain NBRC 101917 / NGR234)</name>
    <dbReference type="NCBI Taxonomy" id="394"/>
    <lineage>
        <taxon>Bacteria</taxon>
        <taxon>Pseudomonadati</taxon>
        <taxon>Pseudomonadota</taxon>
        <taxon>Alphaproteobacteria</taxon>
        <taxon>Hyphomicrobiales</taxon>
        <taxon>Rhizobiaceae</taxon>
        <taxon>Sinorhizobium/Ensifer group</taxon>
        <taxon>Sinorhizobium</taxon>
    </lineage>
</organism>
<dbReference type="eggNOG" id="COG4391">
    <property type="taxonomic scope" value="Bacteria"/>
</dbReference>
<evidence type="ECO:0000313" key="2">
    <source>
        <dbReference type="EMBL" id="ACP25100.1"/>
    </source>
</evidence>
<feature type="domain" description="Zinc finger CHCC-type" evidence="1">
    <location>
        <begin position="82"/>
        <end position="117"/>
    </location>
</feature>
<gene>
    <name evidence="2" type="ordered locus">NGR_c13200</name>
</gene>
<dbReference type="Proteomes" id="UP000001054">
    <property type="component" value="Chromosome"/>
</dbReference>
<dbReference type="Gene3D" id="2.60.260.40">
    <property type="entry name" value="q5lls5 like domains"/>
    <property type="match status" value="1"/>
</dbReference>
<dbReference type="HOGENOM" id="CLU_2013420_0_0_5"/>
<accession>C3MBN8</accession>
<protein>
    <recommendedName>
        <fullName evidence="1">Zinc finger CHCC-type domain-containing protein</fullName>
    </recommendedName>
</protein>
<reference evidence="2" key="1">
    <citation type="journal article" date="2009" name="Appl. Environ. Microbiol.">
        <title>Rhizobium sp. strain NGR234 possesses a remarkable number of secretion systems.</title>
        <authorList>
            <person name="Schmeisser C."/>
            <person name="Liesegang H."/>
            <person name="Krysciak D."/>
            <person name="Bakkou N."/>
            <person name="Le Quere A."/>
            <person name="Wollherr A."/>
            <person name="Heinemeyer I."/>
            <person name="Morgenstern B."/>
            <person name="Pommerening-Roeser A."/>
            <person name="Flores M."/>
            <person name="Palacios R."/>
            <person name="Brenner S."/>
            <person name="Gottschalk G."/>
            <person name="Schmitz R.A."/>
            <person name="Broughton W.J."/>
            <person name="Perret X."/>
            <person name="Strittmatter A.W."/>
            <person name="Streit W.R."/>
        </authorList>
    </citation>
    <scope>NUCLEOTIDE SEQUENCE [LARGE SCALE GENOMIC DNA]</scope>
    <source>
        <strain evidence="2">NGR234</strain>
    </source>
</reference>
<dbReference type="InterPro" id="IPR019401">
    <property type="entry name" value="Znf_CHCC"/>
</dbReference>
<evidence type="ECO:0000313" key="3">
    <source>
        <dbReference type="Proteomes" id="UP000001054"/>
    </source>
</evidence>
<dbReference type="OrthoDB" id="9807344at2"/>
<sequence>MVFPDIDRFRRKTRREWYGRKPPPRQKPQARRDCCYTFAPKLTMVPAKSTPDLHSSEYDMAGHSIPHFQNDGGHQVIEIGVKEFMCTGASVPFDHPHIFIDMGDDNEKVCSYCSTLYRYNASLKATETIPPGCLFETKAA</sequence>
<evidence type="ECO:0000259" key="1">
    <source>
        <dbReference type="Pfam" id="PF10276"/>
    </source>
</evidence>
<dbReference type="PATRIC" id="fig|394.7.peg.4141"/>
<dbReference type="AlphaFoldDB" id="C3MBN8"/>
<keyword evidence="3" id="KW-1185">Reference proteome</keyword>
<dbReference type="KEGG" id="rhi:NGR_c13200"/>
<proteinExistence type="predicted"/>
<name>C3MBN8_SINFN</name>
<dbReference type="EMBL" id="CP001389">
    <property type="protein sequence ID" value="ACP25100.1"/>
    <property type="molecule type" value="Genomic_DNA"/>
</dbReference>
<dbReference type="Pfam" id="PF10276">
    <property type="entry name" value="zf-CHCC"/>
    <property type="match status" value="1"/>
</dbReference>